<dbReference type="InterPro" id="IPR050228">
    <property type="entry name" value="Carboxylesterase_BioH"/>
</dbReference>
<dbReference type="GO" id="GO:0016787">
    <property type="term" value="F:hydrolase activity"/>
    <property type="evidence" value="ECO:0007669"/>
    <property type="project" value="UniProtKB-KW"/>
</dbReference>
<evidence type="ECO:0000313" key="2">
    <source>
        <dbReference type="EMBL" id="MDL2079663.1"/>
    </source>
</evidence>
<dbReference type="PANTHER" id="PTHR43194">
    <property type="entry name" value="HYDROLASE ALPHA/BETA FOLD FAMILY"/>
    <property type="match status" value="1"/>
</dbReference>
<dbReference type="Proteomes" id="UP001241926">
    <property type="component" value="Unassembled WGS sequence"/>
</dbReference>
<dbReference type="Gene3D" id="3.40.50.1820">
    <property type="entry name" value="alpha/beta hydrolase"/>
    <property type="match status" value="1"/>
</dbReference>
<gene>
    <name evidence="2" type="ORF">QNN03_24775</name>
</gene>
<dbReference type="InterPro" id="IPR029058">
    <property type="entry name" value="AB_hydrolase_fold"/>
</dbReference>
<evidence type="ECO:0000259" key="1">
    <source>
        <dbReference type="Pfam" id="PF12697"/>
    </source>
</evidence>
<dbReference type="InterPro" id="IPR000073">
    <property type="entry name" value="AB_hydrolase_1"/>
</dbReference>
<dbReference type="PANTHER" id="PTHR43194:SF2">
    <property type="entry name" value="PEROXISOMAL MEMBRANE PROTEIN LPX1"/>
    <property type="match status" value="1"/>
</dbReference>
<keyword evidence="3" id="KW-1185">Reference proteome</keyword>
<dbReference type="SUPFAM" id="SSF53474">
    <property type="entry name" value="alpha/beta-Hydrolases"/>
    <property type="match status" value="1"/>
</dbReference>
<keyword evidence="2" id="KW-0378">Hydrolase</keyword>
<proteinExistence type="predicted"/>
<evidence type="ECO:0000313" key="3">
    <source>
        <dbReference type="Proteomes" id="UP001241926"/>
    </source>
</evidence>
<name>A0ABT7J7Z6_9ACTN</name>
<dbReference type="RefSeq" id="WP_285435176.1">
    <property type="nucleotide sequence ID" value="NZ_JASJUS010000025.1"/>
</dbReference>
<organism evidence="2 3">
    <name type="scientific">Streptomyces fuscus</name>
    <dbReference type="NCBI Taxonomy" id="3048495"/>
    <lineage>
        <taxon>Bacteria</taxon>
        <taxon>Bacillati</taxon>
        <taxon>Actinomycetota</taxon>
        <taxon>Actinomycetes</taxon>
        <taxon>Kitasatosporales</taxon>
        <taxon>Streptomycetaceae</taxon>
        <taxon>Streptomyces</taxon>
    </lineage>
</organism>
<dbReference type="Pfam" id="PF12697">
    <property type="entry name" value="Abhydrolase_6"/>
    <property type="match status" value="1"/>
</dbReference>
<dbReference type="PRINTS" id="PR00111">
    <property type="entry name" value="ABHYDROLASE"/>
</dbReference>
<comment type="caution">
    <text evidence="2">The sequence shown here is derived from an EMBL/GenBank/DDBJ whole genome shotgun (WGS) entry which is preliminary data.</text>
</comment>
<sequence>MRLVTADGTEIAYEDHEAPGSPVLLLHGLAGHRGEWDDLTARLRSDGHRVVTYDARGHGESTRRPVSVTRESCVADAAALMDHLSLSPAAVTVVGQSLGGHTALLLAATRPELLSSLVLIEAGPGPIPVEMPERIGTWLDSWPKPFPTSEAARDFLGHEAWARGLEKRPDGWWPRVDRNVMVDMITDAAGRDYWPQWRRTTARALVIRGGKGWMPEEEFRAMGVVRPEAELRTIATAGHDVHLEAPEALYGALRAFLTR</sequence>
<accession>A0ABT7J7Z6</accession>
<reference evidence="2 3" key="1">
    <citation type="submission" date="2023-05" db="EMBL/GenBank/DDBJ databases">
        <title>Streptomyces fuscus sp. nov., a brown-black pigment producing actinomyces isolated from dry sand of Sea duck farm.</title>
        <authorList>
            <person name="Xie J."/>
            <person name="Shen N."/>
        </authorList>
    </citation>
    <scope>NUCLEOTIDE SEQUENCE [LARGE SCALE GENOMIC DNA]</scope>
    <source>
        <strain evidence="2 3">GXMU-J15</strain>
    </source>
</reference>
<feature type="domain" description="AB hydrolase-1" evidence="1">
    <location>
        <begin position="23"/>
        <end position="250"/>
    </location>
</feature>
<protein>
    <submittedName>
        <fullName evidence="2">Alpha/beta hydrolase</fullName>
    </submittedName>
</protein>
<dbReference type="EMBL" id="JASJUS010000025">
    <property type="protein sequence ID" value="MDL2079663.1"/>
    <property type="molecule type" value="Genomic_DNA"/>
</dbReference>